<dbReference type="STRING" id="4072.A0A2G2Y4H2"/>
<proteinExistence type="predicted"/>
<dbReference type="EMBL" id="AYRZ02000012">
    <property type="protein sequence ID" value="PHT64620.1"/>
    <property type="molecule type" value="Genomic_DNA"/>
</dbReference>
<gene>
    <name evidence="1" type="ORF">T459_29045</name>
</gene>
<comment type="caution">
    <text evidence="1">The sequence shown here is derived from an EMBL/GenBank/DDBJ whole genome shotgun (WGS) entry which is preliminary data.</text>
</comment>
<evidence type="ECO:0000313" key="2">
    <source>
        <dbReference type="Proteomes" id="UP000222542"/>
    </source>
</evidence>
<name>A0A2G2Y4H2_CAPAN</name>
<accession>A0A2G2Y4H2</accession>
<dbReference type="GO" id="GO:0016985">
    <property type="term" value="F:mannan endo-1,4-beta-mannosidase activity"/>
    <property type="evidence" value="ECO:0007669"/>
    <property type="project" value="UniProtKB-EC"/>
</dbReference>
<keyword evidence="2" id="KW-1185">Reference proteome</keyword>
<dbReference type="SMR" id="A0A2G2Y4H2"/>
<reference evidence="1 2" key="2">
    <citation type="journal article" date="2017" name="Genome Biol.">
        <title>New reference genome sequences of hot pepper reveal the massive evolution of plant disease-resistance genes by retroduplication.</title>
        <authorList>
            <person name="Kim S."/>
            <person name="Park J."/>
            <person name="Yeom S.I."/>
            <person name="Kim Y.M."/>
            <person name="Seo E."/>
            <person name="Kim K.T."/>
            <person name="Kim M.S."/>
            <person name="Lee J.M."/>
            <person name="Cheong K."/>
            <person name="Shin H.S."/>
            <person name="Kim S.B."/>
            <person name="Han K."/>
            <person name="Lee J."/>
            <person name="Park M."/>
            <person name="Lee H.A."/>
            <person name="Lee H.Y."/>
            <person name="Lee Y."/>
            <person name="Oh S."/>
            <person name="Lee J.H."/>
            <person name="Choi E."/>
            <person name="Choi E."/>
            <person name="Lee S.E."/>
            <person name="Jeon J."/>
            <person name="Kim H."/>
            <person name="Choi G."/>
            <person name="Song H."/>
            <person name="Lee J."/>
            <person name="Lee S.C."/>
            <person name="Kwon J.K."/>
            <person name="Lee H.Y."/>
            <person name="Koo N."/>
            <person name="Hong Y."/>
            <person name="Kim R.W."/>
            <person name="Kang W.H."/>
            <person name="Huh J.H."/>
            <person name="Kang B.C."/>
            <person name="Yang T.J."/>
            <person name="Lee Y.H."/>
            <person name="Bennetzen J.L."/>
            <person name="Choi D."/>
        </authorList>
    </citation>
    <scope>NUCLEOTIDE SEQUENCE [LARGE SCALE GENOMIC DNA]</scope>
    <source>
        <strain evidence="2">cv. CM334</strain>
    </source>
</reference>
<dbReference type="PANTHER" id="PTHR31451">
    <property type="match status" value="1"/>
</dbReference>
<evidence type="ECO:0000313" key="1">
    <source>
        <dbReference type="EMBL" id="PHT64620.1"/>
    </source>
</evidence>
<reference evidence="1 2" key="1">
    <citation type="journal article" date="2014" name="Nat. Genet.">
        <title>Genome sequence of the hot pepper provides insights into the evolution of pungency in Capsicum species.</title>
        <authorList>
            <person name="Kim S."/>
            <person name="Park M."/>
            <person name="Yeom S.I."/>
            <person name="Kim Y.M."/>
            <person name="Lee J.M."/>
            <person name="Lee H.A."/>
            <person name="Seo E."/>
            <person name="Choi J."/>
            <person name="Cheong K."/>
            <person name="Kim K.T."/>
            <person name="Jung K."/>
            <person name="Lee G.W."/>
            <person name="Oh S.K."/>
            <person name="Bae C."/>
            <person name="Kim S.B."/>
            <person name="Lee H.Y."/>
            <person name="Kim S.Y."/>
            <person name="Kim M.S."/>
            <person name="Kang B.C."/>
            <person name="Jo Y.D."/>
            <person name="Yang H.B."/>
            <person name="Jeong H.J."/>
            <person name="Kang W.H."/>
            <person name="Kwon J.K."/>
            <person name="Shin C."/>
            <person name="Lim J.Y."/>
            <person name="Park J.H."/>
            <person name="Huh J.H."/>
            <person name="Kim J.S."/>
            <person name="Kim B.D."/>
            <person name="Cohen O."/>
            <person name="Paran I."/>
            <person name="Suh M.C."/>
            <person name="Lee S.B."/>
            <person name="Kim Y.K."/>
            <person name="Shin Y."/>
            <person name="Noh S.J."/>
            <person name="Park J."/>
            <person name="Seo Y.S."/>
            <person name="Kwon S.Y."/>
            <person name="Kim H.A."/>
            <person name="Park J.M."/>
            <person name="Kim H.J."/>
            <person name="Choi S.B."/>
            <person name="Bosland P.W."/>
            <person name="Reeves G."/>
            <person name="Jo S.H."/>
            <person name="Lee B.W."/>
            <person name="Cho H.T."/>
            <person name="Choi H.S."/>
            <person name="Lee M.S."/>
            <person name="Yu Y."/>
            <person name="Do Choi Y."/>
            <person name="Park B.S."/>
            <person name="van Deynze A."/>
            <person name="Ashrafi H."/>
            <person name="Hill T."/>
            <person name="Kim W.T."/>
            <person name="Pai H.S."/>
            <person name="Ahn H.K."/>
            <person name="Yeam I."/>
            <person name="Giovannoni J.J."/>
            <person name="Rose J.K."/>
            <person name="Sorensen I."/>
            <person name="Lee S.J."/>
            <person name="Kim R.W."/>
            <person name="Choi I.Y."/>
            <person name="Choi B.S."/>
            <person name="Lim J.S."/>
            <person name="Lee Y.H."/>
            <person name="Choi D."/>
        </authorList>
    </citation>
    <scope>NUCLEOTIDE SEQUENCE [LARGE SCALE GENOMIC DNA]</scope>
    <source>
        <strain evidence="2">cv. CM334</strain>
    </source>
</reference>
<dbReference type="InterPro" id="IPR017853">
    <property type="entry name" value="GH"/>
</dbReference>
<dbReference type="Proteomes" id="UP000222542">
    <property type="component" value="Unassembled WGS sequence"/>
</dbReference>
<dbReference type="InterPro" id="IPR045053">
    <property type="entry name" value="MAN-like"/>
</dbReference>
<dbReference type="SUPFAM" id="SSF51445">
    <property type="entry name" value="(Trans)glycosidases"/>
    <property type="match status" value="1"/>
</dbReference>
<protein>
    <submittedName>
        <fullName evidence="1">Mannan endo-1,4-beta-mannosidase 6</fullName>
    </submittedName>
</protein>
<dbReference type="AlphaFoldDB" id="A0A2G2Y4H2"/>
<dbReference type="Gramene" id="PHT64620">
    <property type="protein sequence ID" value="PHT64620"/>
    <property type="gene ID" value="T459_29045"/>
</dbReference>
<organism evidence="1 2">
    <name type="scientific">Capsicum annuum</name>
    <name type="common">Capsicum pepper</name>
    <dbReference type="NCBI Taxonomy" id="4072"/>
    <lineage>
        <taxon>Eukaryota</taxon>
        <taxon>Viridiplantae</taxon>
        <taxon>Streptophyta</taxon>
        <taxon>Embryophyta</taxon>
        <taxon>Tracheophyta</taxon>
        <taxon>Spermatophyta</taxon>
        <taxon>Magnoliopsida</taxon>
        <taxon>eudicotyledons</taxon>
        <taxon>Gunneridae</taxon>
        <taxon>Pentapetalae</taxon>
        <taxon>asterids</taxon>
        <taxon>lamiids</taxon>
        <taxon>Solanales</taxon>
        <taxon>Solanaceae</taxon>
        <taxon>Solanoideae</taxon>
        <taxon>Capsiceae</taxon>
        <taxon>Capsicum</taxon>
    </lineage>
</organism>
<sequence length="122" mass="13776">MFESVKSLDHKHLVTVGLEGFYGVEKTGSVGLNPGKWAASLGVDFIANSAIDNIDFTSVHAYPTVVYLEPYVRYVLLQDQRYKSKILKKPVLFTEVGFPSSVQKNNGLYDRNIFLKILYDKI</sequence>
<dbReference type="PANTHER" id="PTHR31451:SF51">
    <property type="entry name" value="MANNAN ENDO-1,4-BETA-MANNOSIDASE 6"/>
    <property type="match status" value="1"/>
</dbReference>
<dbReference type="Gene3D" id="3.20.20.80">
    <property type="entry name" value="Glycosidases"/>
    <property type="match status" value="1"/>
</dbReference>